<evidence type="ECO:0000256" key="8">
    <source>
        <dbReference type="ARBA" id="ARBA00022737"/>
    </source>
</evidence>
<evidence type="ECO:0000256" key="6">
    <source>
        <dbReference type="ARBA" id="ARBA00022490"/>
    </source>
</evidence>
<dbReference type="CDD" id="cd17738">
    <property type="entry name" value="BRCT_TopBP1_rpt7"/>
    <property type="match status" value="1"/>
</dbReference>
<dbReference type="Gene3D" id="3.40.50.10190">
    <property type="entry name" value="BRCT domain"/>
    <property type="match status" value="9"/>
</dbReference>
<accession>A0A812EMF5</accession>
<feature type="compositionally biased region" description="Basic and acidic residues" evidence="15">
    <location>
        <begin position="861"/>
        <end position="871"/>
    </location>
</feature>
<dbReference type="InterPro" id="IPR049542">
    <property type="entry name" value="TopBP1-like_BRCT0"/>
</dbReference>
<keyword evidence="5" id="KW-0158">Chromosome</keyword>
<evidence type="ECO:0000313" key="18">
    <source>
        <dbReference type="Proteomes" id="UP000597762"/>
    </source>
</evidence>
<dbReference type="InterPro" id="IPR001357">
    <property type="entry name" value="BRCT_dom"/>
</dbReference>
<feature type="domain" description="BRCT" evidence="16">
    <location>
        <begin position="394"/>
        <end position="484"/>
    </location>
</feature>
<evidence type="ECO:0000256" key="12">
    <source>
        <dbReference type="ARBA" id="ARBA00023212"/>
    </source>
</evidence>
<keyword evidence="13" id="KW-0539">Nucleus</keyword>
<evidence type="ECO:0000256" key="4">
    <source>
        <dbReference type="ARBA" id="ARBA00004647"/>
    </source>
</evidence>
<dbReference type="Proteomes" id="UP000597762">
    <property type="component" value="Unassembled WGS sequence"/>
</dbReference>
<dbReference type="FunFam" id="3.40.50.10190:FF:000018">
    <property type="entry name" value="DNA topoisomerase 2-binding protein 1"/>
    <property type="match status" value="1"/>
</dbReference>
<reference evidence="17" key="1">
    <citation type="submission" date="2021-01" db="EMBL/GenBank/DDBJ databases">
        <authorList>
            <person name="Li R."/>
            <person name="Bekaert M."/>
        </authorList>
    </citation>
    <scope>NUCLEOTIDE SEQUENCE</scope>
    <source>
        <strain evidence="17">Farmed</strain>
    </source>
</reference>
<dbReference type="FunFam" id="3.40.50.10190:FF:000023">
    <property type="entry name" value="DNA topoisomerase II binding protein 1"/>
    <property type="match status" value="1"/>
</dbReference>
<evidence type="ECO:0000256" key="10">
    <source>
        <dbReference type="ARBA" id="ARBA00023125"/>
    </source>
</evidence>
<dbReference type="PANTHER" id="PTHR13561">
    <property type="entry name" value="DNA REPLICATION REGULATOR DPB11-RELATED"/>
    <property type="match status" value="1"/>
</dbReference>
<feature type="compositionally biased region" description="Basic and acidic residues" evidence="15">
    <location>
        <begin position="781"/>
        <end position="790"/>
    </location>
</feature>
<dbReference type="CDD" id="cd17731">
    <property type="entry name" value="BRCT_TopBP1_rpt2_like"/>
    <property type="match status" value="1"/>
</dbReference>
<dbReference type="InterPro" id="IPR036420">
    <property type="entry name" value="BRCT_dom_sf"/>
</dbReference>
<dbReference type="GO" id="GO:0000922">
    <property type="term" value="C:spindle pole"/>
    <property type="evidence" value="ECO:0007669"/>
    <property type="project" value="UniProtKB-SubCell"/>
</dbReference>
<dbReference type="Pfam" id="PF00533">
    <property type="entry name" value="BRCT"/>
    <property type="match status" value="3"/>
</dbReference>
<comment type="similarity">
    <text evidence="14">Belongs to the TOPBP1 family.</text>
</comment>
<sequence length="1574" mass="175585">MYCCFLTLPSKPDLSFFKEDFSCTIFLVYKKDLFMMASNEFKVKCIKSGNDQVSVRYTEAFNALKVHGFKPQWVDENSCLEVKQKEKHTIYLLDYFEGIAFEHLKSLGSRILGPICVLTCLELKVEIPRTKVPIHNLAMKDTIISCTNIDKELRESIHAKVLMMGGEISRNLTEHVTHLVAGSVGSSKYQVASSLKKPIMLPEWVNRVWEAAQEGSVYCNDEKFQKYQCPVFKGLTITVSGLDPAERKEVKKLAEMEGAKYSGEMKVDECTHLIVNEPKGQKYEFARKWKICIVKPQWLYDSIEVRSCLKESEYSVSSEMSIMMTPNSLRQMKTSTPTKNTSTADMTLSNISAITHLSDTVCNSVLTSNQTTCNNGFEKSKAVSVDQIDISQVSSDPFLDGYKIYVSGFRGADLEKLRKIINIGGGTRFNVLNEQVTHVVIGEIVAADIEYLQKAAPRPHIVTANWLIDCAKQSKSVLEKPYYVQNITFDNEPTPTPQSEKSAKNDRSLSLQKDISKVASEFTDNFDEEIALMSQYLPEANTKATDDEFKSVIPSNLNLESFSTTIQQEETNSESTINHGLFSQKKFLCCNLGDDTSAVESVIVENGAHEIVTQVWLESCLEQACLLPVDSNILFQPLEINKTAKPLKDCVISFSGFGGVEKTCLMYLGDLLGATTQLFFVKKASKGMLANTHLVSKEAGGSKYEAAIKWNVHAVKTDWLFACARSGKLEPEAKYKLTLSDEAASSIPTVSDKTTVSHEADVAVCAAKPAEIAAPLQLSTDDSKDKETSFRKSLGSATDAENMLTSERSDTMLQETKALSDGIAETRISNVSESQKENISAVATTVKNQEHIGTTPLQHSRVKELQKDKSMKLSPRQSNIQQNVDNETPSKFLGAGREYRPAFELDSFTTDLESHADGLSSSRSRRSSTPWSELFSKHIEEGVRISANAKTDEIINSQQVDPINDVNSDPLKDVVISVARKLSAHQSTYNDIAVSLGAGYTWTYDKKCTHFIFQGKLNDINREFRLAREQGKFIVSPYWLTMCKEQNARVDETLFPHTFNPNLSLQSIVNGPKETPRRSKRSTRSFDSPAVGRTPSELKKINVDIETHDEEMDVDVPDVNDQTKTNKLGIPENDEENVIEMTDIQEALNKELENIKASGSKRSKKRAKKNVNSSVTDSSHTTPTSLSTRKSDSAQSKDKNKGSGSESSQSVQVMWDDPTERIEMQKVAAQLEKACCPTQDALDIHTPIKQNSNLQQPLENPDLSDSAKKNSSRTSTPEQPSIVFPLSKKLETVEAPQPIELLSDDEPLDAPSAVVDMEKPPCFLLSGIMQNERVDYGALIEELGGIVMEGQNYHDLCTHLIVGTPTRNEKFLACVASGKWVLHKSYFEDCRKAKRFVREEKHEWGSELTKSVLVGANSQTKSLAAAAQRWRLKILELKKQNPKCCGAFDKWSVVLCTDKKKESNFERLLKAGGAKVLSVRPPFNSDIEATHAFLELNKVPLTTEDLEVLLKNNILCLRPDYIAAYLTNDAIQTPEEFCPPEVVALRARLNLSDSIVRKRKSTLVNTDVKRNRNL</sequence>
<feature type="region of interest" description="Disordered" evidence="15">
    <location>
        <begin position="1065"/>
        <end position="1137"/>
    </location>
</feature>
<keyword evidence="11" id="KW-0234">DNA repair</keyword>
<dbReference type="InterPro" id="IPR059215">
    <property type="entry name" value="BRCT2_TopBP1-like"/>
</dbReference>
<proteinExistence type="inferred from homology"/>
<dbReference type="CDD" id="cd17728">
    <property type="entry name" value="BRCT_TopBP1_rpt8"/>
    <property type="match status" value="1"/>
</dbReference>
<keyword evidence="6" id="KW-0963">Cytoplasm</keyword>
<evidence type="ECO:0000259" key="16">
    <source>
        <dbReference type="PROSITE" id="PS50172"/>
    </source>
</evidence>
<keyword evidence="8" id="KW-0677">Repeat</keyword>
<keyword evidence="7" id="KW-0597">Phosphoprotein</keyword>
<keyword evidence="18" id="KW-1185">Reference proteome</keyword>
<dbReference type="InterPro" id="IPR057595">
    <property type="entry name" value="TopB1_SLF1_BRCT"/>
</dbReference>
<feature type="domain" description="BRCT" evidence="16">
    <location>
        <begin position="227"/>
        <end position="316"/>
    </location>
</feature>
<feature type="region of interest" description="Disordered" evidence="15">
    <location>
        <begin position="1250"/>
        <end position="1283"/>
    </location>
</feature>
<evidence type="ECO:0000256" key="13">
    <source>
        <dbReference type="ARBA" id="ARBA00023242"/>
    </source>
</evidence>
<evidence type="ECO:0000256" key="9">
    <source>
        <dbReference type="ARBA" id="ARBA00022763"/>
    </source>
</evidence>
<dbReference type="GO" id="GO:0006270">
    <property type="term" value="P:DNA replication initiation"/>
    <property type="evidence" value="ECO:0007669"/>
    <property type="project" value="TreeGrafter"/>
</dbReference>
<evidence type="ECO:0000256" key="2">
    <source>
        <dbReference type="ARBA" id="ARBA00004286"/>
    </source>
</evidence>
<feature type="compositionally biased region" description="Low complexity" evidence="15">
    <location>
        <begin position="1202"/>
        <end position="1212"/>
    </location>
</feature>
<gene>
    <name evidence="17" type="ORF">SPHA_75240</name>
</gene>
<evidence type="ECO:0000313" key="17">
    <source>
        <dbReference type="EMBL" id="CAE1325596.1"/>
    </source>
</evidence>
<comment type="subcellular location">
    <subcellularLocation>
        <location evidence="2">Chromosome</location>
    </subcellularLocation>
    <subcellularLocation>
        <location evidence="3">Cytoplasm</location>
        <location evidence="3">Cytoskeleton</location>
        <location evidence="3">Microtubule organizing center</location>
        <location evidence="3">Centrosome</location>
    </subcellularLocation>
    <subcellularLocation>
        <location evidence="4">Cytoplasm</location>
        <location evidence="4">Cytoskeleton</location>
        <location evidence="4">Spindle pole</location>
    </subcellularLocation>
    <subcellularLocation>
        <location evidence="1">Nucleus</location>
    </subcellularLocation>
</comment>
<feature type="compositionally biased region" description="Polar residues" evidence="15">
    <location>
        <begin position="875"/>
        <end position="889"/>
    </location>
</feature>
<feature type="domain" description="BRCT" evidence="16">
    <location>
        <begin position="1323"/>
        <end position="1404"/>
    </location>
</feature>
<dbReference type="GO" id="GO:0033314">
    <property type="term" value="P:mitotic DNA replication checkpoint signaling"/>
    <property type="evidence" value="ECO:0007669"/>
    <property type="project" value="TreeGrafter"/>
</dbReference>
<evidence type="ECO:0000256" key="14">
    <source>
        <dbReference type="ARBA" id="ARBA00061360"/>
    </source>
</evidence>
<name>A0A812EMF5_ACAPH</name>
<keyword evidence="10" id="KW-0238">DNA-binding</keyword>
<keyword evidence="12" id="KW-0206">Cytoskeleton</keyword>
<feature type="region of interest" description="Disordered" evidence="15">
    <location>
        <begin position="489"/>
        <end position="508"/>
    </location>
</feature>
<feature type="region of interest" description="Disordered" evidence="15">
    <location>
        <begin position="856"/>
        <end position="889"/>
    </location>
</feature>
<dbReference type="PANTHER" id="PTHR13561:SF20">
    <property type="entry name" value="DNA TOPOISOMERASE 2-BINDING PROTEIN 1"/>
    <property type="match status" value="1"/>
</dbReference>
<dbReference type="FunFam" id="3.40.50.10190:FF:000028">
    <property type="entry name" value="DNA topoisomerase 2-binding protein 1 isoform X1"/>
    <property type="match status" value="1"/>
</dbReference>
<dbReference type="Pfam" id="PF23294">
    <property type="entry name" value="BRCT_TopB1_SLF1"/>
    <property type="match status" value="1"/>
</dbReference>
<evidence type="ECO:0000256" key="1">
    <source>
        <dbReference type="ARBA" id="ARBA00004123"/>
    </source>
</evidence>
<evidence type="ECO:0000256" key="3">
    <source>
        <dbReference type="ARBA" id="ARBA00004300"/>
    </source>
</evidence>
<evidence type="ECO:0000256" key="11">
    <source>
        <dbReference type="ARBA" id="ARBA00023204"/>
    </source>
</evidence>
<dbReference type="GO" id="GO:0005813">
    <property type="term" value="C:centrosome"/>
    <property type="evidence" value="ECO:0007669"/>
    <property type="project" value="UniProtKB-SubCell"/>
</dbReference>
<feature type="compositionally biased region" description="Basic and acidic residues" evidence="15">
    <location>
        <begin position="1189"/>
        <end position="1201"/>
    </location>
</feature>
<dbReference type="Pfam" id="PF12738">
    <property type="entry name" value="PTCB-BRCT"/>
    <property type="match status" value="3"/>
</dbReference>
<dbReference type="SUPFAM" id="SSF52113">
    <property type="entry name" value="BRCT domain"/>
    <property type="match status" value="6"/>
</dbReference>
<evidence type="ECO:0000256" key="15">
    <source>
        <dbReference type="SAM" id="MobiDB-lite"/>
    </source>
</evidence>
<dbReference type="GO" id="GO:0003677">
    <property type="term" value="F:DNA binding"/>
    <property type="evidence" value="ECO:0007669"/>
    <property type="project" value="UniProtKB-KW"/>
</dbReference>
<dbReference type="FunFam" id="3.40.50.10190:FF:000020">
    <property type="entry name" value="DNA topoisomerase II binding protein 1"/>
    <property type="match status" value="1"/>
</dbReference>
<dbReference type="SMART" id="SM00292">
    <property type="entry name" value="BRCT"/>
    <property type="match status" value="7"/>
</dbReference>
<feature type="domain" description="BRCT" evidence="16">
    <location>
        <begin position="966"/>
        <end position="1057"/>
    </location>
</feature>
<evidence type="ECO:0000256" key="5">
    <source>
        <dbReference type="ARBA" id="ARBA00022454"/>
    </source>
</evidence>
<organism evidence="17 18">
    <name type="scientific">Acanthosepion pharaonis</name>
    <name type="common">Pharaoh cuttlefish</name>
    <name type="synonym">Sepia pharaonis</name>
    <dbReference type="NCBI Taxonomy" id="158019"/>
    <lineage>
        <taxon>Eukaryota</taxon>
        <taxon>Metazoa</taxon>
        <taxon>Spiralia</taxon>
        <taxon>Lophotrochozoa</taxon>
        <taxon>Mollusca</taxon>
        <taxon>Cephalopoda</taxon>
        <taxon>Coleoidea</taxon>
        <taxon>Decapodiformes</taxon>
        <taxon>Sepiida</taxon>
        <taxon>Sepiina</taxon>
        <taxon>Sepiidae</taxon>
        <taxon>Acanthosepion</taxon>
    </lineage>
</organism>
<dbReference type="GO" id="GO:0006281">
    <property type="term" value="P:DNA repair"/>
    <property type="evidence" value="ECO:0007669"/>
    <property type="project" value="UniProtKB-KW"/>
</dbReference>
<dbReference type="PROSITE" id="PS50172">
    <property type="entry name" value="BRCT"/>
    <property type="match status" value="6"/>
</dbReference>
<feature type="compositionally biased region" description="Basic residues" evidence="15">
    <location>
        <begin position="1159"/>
        <end position="1169"/>
    </location>
</feature>
<keyword evidence="9" id="KW-0227">DNA damage</keyword>
<dbReference type="InterPro" id="IPR049936">
    <property type="entry name" value="TopBP1_BRCT_8"/>
</dbReference>
<evidence type="ECO:0000256" key="7">
    <source>
        <dbReference type="ARBA" id="ARBA00022553"/>
    </source>
</evidence>
<dbReference type="FunFam" id="3.40.50.10190:FF:000010">
    <property type="entry name" value="DNA topoisomerase II binding protein 1"/>
    <property type="match status" value="1"/>
</dbReference>
<feature type="compositionally biased region" description="Polar residues" evidence="15">
    <location>
        <begin position="1176"/>
        <end position="1188"/>
    </location>
</feature>
<comment type="caution">
    <text evidence="17">The sequence shown here is derived from an EMBL/GenBank/DDBJ whole genome shotgun (WGS) entry which is preliminary data.</text>
</comment>
<dbReference type="GO" id="GO:0007095">
    <property type="term" value="P:mitotic G2 DNA damage checkpoint signaling"/>
    <property type="evidence" value="ECO:0007669"/>
    <property type="project" value="TreeGrafter"/>
</dbReference>
<feature type="compositionally biased region" description="Basic and acidic residues" evidence="15">
    <location>
        <begin position="1096"/>
        <end position="1106"/>
    </location>
</feature>
<dbReference type="GO" id="GO:0005694">
    <property type="term" value="C:chromosome"/>
    <property type="evidence" value="ECO:0007669"/>
    <property type="project" value="UniProtKB-SubCell"/>
</dbReference>
<feature type="compositionally biased region" description="Acidic residues" evidence="15">
    <location>
        <begin position="1107"/>
        <end position="1118"/>
    </location>
</feature>
<dbReference type="OrthoDB" id="251770at2759"/>
<feature type="region of interest" description="Disordered" evidence="15">
    <location>
        <begin position="778"/>
        <end position="797"/>
    </location>
</feature>
<dbReference type="EMBL" id="CAHIKZ030005454">
    <property type="protein sequence ID" value="CAE1325596.1"/>
    <property type="molecule type" value="Genomic_DNA"/>
</dbReference>
<feature type="compositionally biased region" description="Polar residues" evidence="15">
    <location>
        <begin position="489"/>
        <end position="500"/>
    </location>
</feature>
<feature type="domain" description="BRCT" evidence="16">
    <location>
        <begin position="642"/>
        <end position="737"/>
    </location>
</feature>
<feature type="region of interest" description="Disordered" evidence="15">
    <location>
        <begin position="1156"/>
        <end position="1212"/>
    </location>
</feature>
<dbReference type="CDD" id="cd17718">
    <property type="entry name" value="BRCT_TopBP1_rpt3"/>
    <property type="match status" value="1"/>
</dbReference>
<protein>
    <submittedName>
        <fullName evidence="17">TOPBP1</fullName>
    </submittedName>
</protein>
<dbReference type="GO" id="GO:0005634">
    <property type="term" value="C:nucleus"/>
    <property type="evidence" value="ECO:0007669"/>
    <property type="project" value="UniProtKB-SubCell"/>
</dbReference>
<feature type="domain" description="BRCT" evidence="16">
    <location>
        <begin position="154"/>
        <end position="205"/>
    </location>
</feature>
<dbReference type="CDD" id="cd17727">
    <property type="entry name" value="BRCT_TopBP1_rpt6"/>
    <property type="match status" value="1"/>
</dbReference>
<dbReference type="Pfam" id="PF21298">
    <property type="entry name" value="TopBP1_BRCT0"/>
    <property type="match status" value="1"/>
</dbReference>